<dbReference type="SUPFAM" id="SSF81296">
    <property type="entry name" value="E set domains"/>
    <property type="match status" value="3"/>
</dbReference>
<dbReference type="EMBL" id="CP017157">
    <property type="protein sequence ID" value="AOP48502.1"/>
    <property type="molecule type" value="Genomic_DNA"/>
</dbReference>
<reference evidence="2 3" key="1">
    <citation type="submission" date="2016-09" db="EMBL/GenBank/DDBJ databases">
        <title>Complete genome sequencing of Streptomyces lydicus 103 and metabolic pathways analysis of antibiotic biosynthesis.</title>
        <authorList>
            <person name="Jia N."/>
            <person name="Ding M.-Z."/>
            <person name="Gao F."/>
            <person name="Yuan Y.-J."/>
        </authorList>
    </citation>
    <scope>NUCLEOTIDE SEQUENCE [LARGE SCALE GENOMIC DNA]</scope>
    <source>
        <strain evidence="2 3">103</strain>
    </source>
</reference>
<dbReference type="InterPro" id="IPR013783">
    <property type="entry name" value="Ig-like_fold"/>
</dbReference>
<protein>
    <submittedName>
        <fullName evidence="2">Cell surface protein</fullName>
    </submittedName>
</protein>
<dbReference type="InterPro" id="IPR002909">
    <property type="entry name" value="IPT_dom"/>
</dbReference>
<sequence>MPISPSQGSTGGGTTVTITGSNLGGATAVHFGTKSATITANTATSVTVTSPSGTGSVPVTVTTPGGTSNPLLFFYIGAPFKSSLSPLSGVTAGGGTVTINGMGMSTATAVHFGAATVTPTVVNDGQLTATVPAGTGPGPVSVSVTTAGGTNNGLTYTYIDEPTIAALAPTSGPASGGTVVTITGTNLATTQSVVFGATAAPFTVISDTSVAAVSPPTADGAGGPADVAVTTSAGTVVDPAGFTYLSAPGI</sequence>
<dbReference type="CDD" id="cd00102">
    <property type="entry name" value="IPT"/>
    <property type="match status" value="2"/>
</dbReference>
<dbReference type="Gene3D" id="2.60.40.10">
    <property type="entry name" value="Immunoglobulins"/>
    <property type="match status" value="3"/>
</dbReference>
<dbReference type="InterPro" id="IPR031148">
    <property type="entry name" value="Plexin"/>
</dbReference>
<feature type="domain" description="IPT/TIG" evidence="1">
    <location>
        <begin position="78"/>
        <end position="159"/>
    </location>
</feature>
<feature type="domain" description="IPT/TIG" evidence="1">
    <location>
        <begin position="1"/>
        <end position="76"/>
    </location>
</feature>
<evidence type="ECO:0000313" key="3">
    <source>
        <dbReference type="Proteomes" id="UP000094094"/>
    </source>
</evidence>
<dbReference type="GO" id="GO:0017154">
    <property type="term" value="F:semaphorin receptor activity"/>
    <property type="evidence" value="ECO:0007669"/>
    <property type="project" value="InterPro"/>
</dbReference>
<proteinExistence type="predicted"/>
<dbReference type="Proteomes" id="UP000094094">
    <property type="component" value="Chromosome"/>
</dbReference>
<name>A0A1D7VP31_9ACTN</name>
<accession>A0A1D7VP31</accession>
<gene>
    <name evidence="2" type="ORF">SL103_21720</name>
</gene>
<dbReference type="SMART" id="SM00429">
    <property type="entry name" value="IPT"/>
    <property type="match status" value="3"/>
</dbReference>
<keyword evidence="3" id="KW-1185">Reference proteome</keyword>
<evidence type="ECO:0000313" key="2">
    <source>
        <dbReference type="EMBL" id="AOP48502.1"/>
    </source>
</evidence>
<dbReference type="Pfam" id="PF01833">
    <property type="entry name" value="TIG"/>
    <property type="match status" value="3"/>
</dbReference>
<dbReference type="KEGG" id="slc:SL103_21720"/>
<dbReference type="RefSeq" id="WP_069570627.1">
    <property type="nucleotide sequence ID" value="NZ_CP017157.1"/>
</dbReference>
<dbReference type="PANTHER" id="PTHR22625">
    <property type="entry name" value="PLEXIN"/>
    <property type="match status" value="1"/>
</dbReference>
<dbReference type="PANTHER" id="PTHR22625:SF70">
    <property type="entry name" value="PLEXIN A, ISOFORM A"/>
    <property type="match status" value="1"/>
</dbReference>
<organism evidence="2 3">
    <name type="scientific">Streptomyces lydicus</name>
    <dbReference type="NCBI Taxonomy" id="47763"/>
    <lineage>
        <taxon>Bacteria</taxon>
        <taxon>Bacillati</taxon>
        <taxon>Actinomycetota</taxon>
        <taxon>Actinomycetes</taxon>
        <taxon>Kitasatosporales</taxon>
        <taxon>Streptomycetaceae</taxon>
        <taxon>Streptomyces</taxon>
    </lineage>
</organism>
<feature type="domain" description="IPT/TIG" evidence="1">
    <location>
        <begin position="161"/>
        <end position="245"/>
    </location>
</feature>
<dbReference type="OrthoDB" id="4550408at2"/>
<dbReference type="GO" id="GO:0005975">
    <property type="term" value="P:carbohydrate metabolic process"/>
    <property type="evidence" value="ECO:0007669"/>
    <property type="project" value="UniProtKB-ARBA"/>
</dbReference>
<dbReference type="AlphaFoldDB" id="A0A1D7VP31"/>
<dbReference type="InterPro" id="IPR014756">
    <property type="entry name" value="Ig_E-set"/>
</dbReference>
<evidence type="ECO:0000259" key="1">
    <source>
        <dbReference type="SMART" id="SM00429"/>
    </source>
</evidence>